<organism evidence="2 3">
    <name type="scientific">Prorocentrum cordatum</name>
    <dbReference type="NCBI Taxonomy" id="2364126"/>
    <lineage>
        <taxon>Eukaryota</taxon>
        <taxon>Sar</taxon>
        <taxon>Alveolata</taxon>
        <taxon>Dinophyceae</taxon>
        <taxon>Prorocentrales</taxon>
        <taxon>Prorocentraceae</taxon>
        <taxon>Prorocentrum</taxon>
    </lineage>
</organism>
<gene>
    <name evidence="2" type="ORF">PCOR1329_LOCUS27262</name>
</gene>
<feature type="compositionally biased region" description="Low complexity" evidence="1">
    <location>
        <begin position="14"/>
        <end position="27"/>
    </location>
</feature>
<feature type="region of interest" description="Disordered" evidence="1">
    <location>
        <begin position="1"/>
        <end position="46"/>
    </location>
</feature>
<evidence type="ECO:0000313" key="2">
    <source>
        <dbReference type="EMBL" id="CAK0827830.1"/>
    </source>
</evidence>
<sequence>MSGPWGRLPLFEDPAAPAAGKEAARAPGQFEIGAPGRSGPPAATAEAELEAGCSAAASFATPAPQAGEQDPTQGVFAWSPVVSRAELRRLSTSAELASGPHLRALVVVFCALLWLVVREWLPRFTMIPLVGVLCTSTSALWRVTGAGPEQAAGGSPGGPPRVLFCSSGVIDRMHVPAAKALLCQLGLAGVMRLERLAPAPPGPQAPCRKYSA</sequence>
<keyword evidence="3" id="KW-1185">Reference proteome</keyword>
<reference evidence="2" key="1">
    <citation type="submission" date="2023-10" db="EMBL/GenBank/DDBJ databases">
        <authorList>
            <person name="Chen Y."/>
            <person name="Shah S."/>
            <person name="Dougan E. K."/>
            <person name="Thang M."/>
            <person name="Chan C."/>
        </authorList>
    </citation>
    <scope>NUCLEOTIDE SEQUENCE [LARGE SCALE GENOMIC DNA]</scope>
</reference>
<protein>
    <submittedName>
        <fullName evidence="2">Uncharacterized protein</fullName>
    </submittedName>
</protein>
<name>A0ABN9S7K3_9DINO</name>
<accession>A0ABN9S7K3</accession>
<dbReference type="EMBL" id="CAUYUJ010009846">
    <property type="protein sequence ID" value="CAK0827830.1"/>
    <property type="molecule type" value="Genomic_DNA"/>
</dbReference>
<comment type="caution">
    <text evidence="2">The sequence shown here is derived from an EMBL/GenBank/DDBJ whole genome shotgun (WGS) entry which is preliminary data.</text>
</comment>
<evidence type="ECO:0000313" key="3">
    <source>
        <dbReference type="Proteomes" id="UP001189429"/>
    </source>
</evidence>
<evidence type="ECO:0000256" key="1">
    <source>
        <dbReference type="SAM" id="MobiDB-lite"/>
    </source>
</evidence>
<dbReference type="Proteomes" id="UP001189429">
    <property type="component" value="Unassembled WGS sequence"/>
</dbReference>
<proteinExistence type="predicted"/>